<evidence type="ECO:0000256" key="1">
    <source>
        <dbReference type="SAM" id="MobiDB-lite"/>
    </source>
</evidence>
<accession>A0A059FFP6</accession>
<dbReference type="AlphaFoldDB" id="A0A059FFP6"/>
<reference evidence="3 4" key="1">
    <citation type="journal article" date="2014" name="Antonie Van Leeuwenhoek">
        <title>Hyphomonas beringensis sp. nov. and Hyphomonas chukchiensis sp. nov., isolated from surface seawater of the Bering Sea and Chukchi Sea.</title>
        <authorList>
            <person name="Li C."/>
            <person name="Lai Q."/>
            <person name="Li G."/>
            <person name="Dong C."/>
            <person name="Wang J."/>
            <person name="Liao Y."/>
            <person name="Shao Z."/>
        </authorList>
    </citation>
    <scope>NUCLEOTIDE SEQUENCE [LARGE SCALE GENOMIC DNA]</scope>
    <source>
        <strain evidence="3 4">MHS-2</strain>
    </source>
</reference>
<keyword evidence="2" id="KW-0732">Signal</keyword>
<evidence type="ECO:0000256" key="2">
    <source>
        <dbReference type="SAM" id="SignalP"/>
    </source>
</evidence>
<dbReference type="PATRIC" id="fig|1280950.3.peg.2898"/>
<keyword evidence="4" id="KW-1185">Reference proteome</keyword>
<protein>
    <recommendedName>
        <fullName evidence="5">Lipoprotein</fullName>
    </recommendedName>
</protein>
<feature type="compositionally biased region" description="Basic and acidic residues" evidence="1">
    <location>
        <begin position="73"/>
        <end position="92"/>
    </location>
</feature>
<feature type="signal peptide" evidence="2">
    <location>
        <begin position="1"/>
        <end position="19"/>
    </location>
</feature>
<organism evidence="3 4">
    <name type="scientific">Hyphomonas johnsonii MHS-2</name>
    <dbReference type="NCBI Taxonomy" id="1280950"/>
    <lineage>
        <taxon>Bacteria</taxon>
        <taxon>Pseudomonadati</taxon>
        <taxon>Pseudomonadota</taxon>
        <taxon>Alphaproteobacteria</taxon>
        <taxon>Hyphomonadales</taxon>
        <taxon>Hyphomonadaceae</taxon>
        <taxon>Hyphomonas</taxon>
    </lineage>
</organism>
<evidence type="ECO:0000313" key="4">
    <source>
        <dbReference type="Proteomes" id="UP000025171"/>
    </source>
</evidence>
<evidence type="ECO:0008006" key="5">
    <source>
        <dbReference type="Google" id="ProtNLM"/>
    </source>
</evidence>
<dbReference type="OrthoDB" id="7620207at2"/>
<feature type="region of interest" description="Disordered" evidence="1">
    <location>
        <begin position="60"/>
        <end position="102"/>
    </location>
</feature>
<dbReference type="Proteomes" id="UP000025171">
    <property type="component" value="Unassembled WGS sequence"/>
</dbReference>
<name>A0A059FFP6_9PROT</name>
<dbReference type="EMBL" id="ARYK01000008">
    <property type="protein sequence ID" value="KCZ89422.1"/>
    <property type="molecule type" value="Genomic_DNA"/>
</dbReference>
<gene>
    <name evidence="3" type="ORF">HJO_14427</name>
</gene>
<evidence type="ECO:0000313" key="3">
    <source>
        <dbReference type="EMBL" id="KCZ89422.1"/>
    </source>
</evidence>
<comment type="caution">
    <text evidence="3">The sequence shown here is derived from an EMBL/GenBank/DDBJ whole genome shotgun (WGS) entry which is preliminary data.</text>
</comment>
<sequence length="102" mass="10692">MKRLAASLLVALPLVTACAATSGPEYRKSVAWNRCASSPGPDARASCIKTQIALMEAADRSEAQSVKASQEAAEDRQAKLEAHGVPADKAKQTTDSGLKLPK</sequence>
<dbReference type="STRING" id="1280950.HJO_14427"/>
<proteinExistence type="predicted"/>
<dbReference type="RefSeq" id="WP_162173839.1">
    <property type="nucleotide sequence ID" value="NZ_ARYK01000008.1"/>
</dbReference>
<dbReference type="PROSITE" id="PS51257">
    <property type="entry name" value="PROKAR_LIPOPROTEIN"/>
    <property type="match status" value="1"/>
</dbReference>
<feature type="chain" id="PRO_5001578039" description="Lipoprotein" evidence="2">
    <location>
        <begin position="20"/>
        <end position="102"/>
    </location>
</feature>